<evidence type="ECO:0000313" key="2">
    <source>
        <dbReference type="EMBL" id="OTF72785.1"/>
    </source>
</evidence>
<dbReference type="AlphaFoldDB" id="A0A1Y3B0A9"/>
<dbReference type="OrthoDB" id="946068at2759"/>
<feature type="region of interest" description="Disordered" evidence="1">
    <location>
        <begin position="1"/>
        <end position="42"/>
    </location>
</feature>
<evidence type="ECO:0000256" key="1">
    <source>
        <dbReference type="SAM" id="MobiDB-lite"/>
    </source>
</evidence>
<evidence type="ECO:0000313" key="3">
    <source>
        <dbReference type="Proteomes" id="UP000194236"/>
    </source>
</evidence>
<feature type="compositionally biased region" description="Polar residues" evidence="1">
    <location>
        <begin position="448"/>
        <end position="472"/>
    </location>
</feature>
<feature type="compositionally biased region" description="Low complexity" evidence="1">
    <location>
        <begin position="1"/>
        <end position="15"/>
    </location>
</feature>
<feature type="non-terminal residue" evidence="2">
    <location>
        <position position="566"/>
    </location>
</feature>
<comment type="caution">
    <text evidence="2">The sequence shown here is derived from an EMBL/GenBank/DDBJ whole genome shotgun (WGS) entry which is preliminary data.</text>
</comment>
<dbReference type="Proteomes" id="UP000194236">
    <property type="component" value="Unassembled WGS sequence"/>
</dbReference>
<feature type="region of interest" description="Disordered" evidence="1">
    <location>
        <begin position="302"/>
        <end position="356"/>
    </location>
</feature>
<feature type="compositionally biased region" description="Low complexity" evidence="1">
    <location>
        <begin position="473"/>
        <end position="487"/>
    </location>
</feature>
<gene>
    <name evidence="2" type="ORF">BLA29_004003</name>
</gene>
<proteinExistence type="predicted"/>
<feature type="compositionally biased region" description="Basic and acidic residues" evidence="1">
    <location>
        <begin position="328"/>
        <end position="343"/>
    </location>
</feature>
<organism evidence="2 3">
    <name type="scientific">Euroglyphus maynei</name>
    <name type="common">Mayne's house dust mite</name>
    <dbReference type="NCBI Taxonomy" id="6958"/>
    <lineage>
        <taxon>Eukaryota</taxon>
        <taxon>Metazoa</taxon>
        <taxon>Ecdysozoa</taxon>
        <taxon>Arthropoda</taxon>
        <taxon>Chelicerata</taxon>
        <taxon>Arachnida</taxon>
        <taxon>Acari</taxon>
        <taxon>Acariformes</taxon>
        <taxon>Sarcoptiformes</taxon>
        <taxon>Astigmata</taxon>
        <taxon>Psoroptidia</taxon>
        <taxon>Analgoidea</taxon>
        <taxon>Pyroglyphidae</taxon>
        <taxon>Pyroglyphinae</taxon>
        <taxon>Euroglyphus</taxon>
    </lineage>
</organism>
<feature type="region of interest" description="Disordered" evidence="1">
    <location>
        <begin position="436"/>
        <end position="537"/>
    </location>
</feature>
<name>A0A1Y3B0A9_EURMA</name>
<sequence>MPATNSSTSSQSPVNSRERLHSCSSSTGGGGGGSVRSHTASDCSNEDLSQGYCASSNSASSVATTPLGPMFPPPWNLHHMYHPHGIPHHYPPLLPTSHHNHPHQCTPSQSSFYLNNSFAQSSSSCGGGVGLHNPANQITNNPTNSSTSSLSTELDIQEQQPQFQQIHATMFAPPNSLDLHQNQPGNLVINQDNREKGFSADLDLYPAYIPPLSSQSTSSTTIPACTSCIQMCYLQLLQQQHLSSSGQPTHHSPITSPKCHCSACLMHSFTHESSSSISSSLSSSNTNCCISNVGQSISQNHHYLPTIPAGEPSDYVPMKPMNAQSQDDNSKTDDKSGNDDILKKNSNKTGGDDDDDNCYLHMSPLAVANVDGSNPMVISTSNSVSNSIEFHLEKSRYRNDDHTAVAAAPPKITPVNMNESNDDTIFNGLTRAYSTGSKPQPLAPLLGSQCNNQPNVSTKTNTEVSKQQQQLFTSSSSSTSSSATTTSHPIRTRASSTGSHGMKFRAFLSSRRRNKMSATIPAQQQLQHGNYQFPSSMEAPSSSCCSLIEEQPTNKSNKAASAPILS</sequence>
<keyword evidence="3" id="KW-1185">Reference proteome</keyword>
<protein>
    <submittedName>
        <fullName evidence="2">Insulin receptor substrate-like protein</fullName>
    </submittedName>
</protein>
<feature type="compositionally biased region" description="Polar residues" evidence="1">
    <location>
        <begin position="516"/>
        <end position="533"/>
    </location>
</feature>
<accession>A0A1Y3B0A9</accession>
<reference evidence="2 3" key="1">
    <citation type="submission" date="2017-03" db="EMBL/GenBank/DDBJ databases">
        <title>Genome Survey of Euroglyphus maynei.</title>
        <authorList>
            <person name="Arlian L.G."/>
            <person name="Morgan M.S."/>
            <person name="Rider S.D."/>
        </authorList>
    </citation>
    <scope>NUCLEOTIDE SEQUENCE [LARGE SCALE GENOMIC DNA]</scope>
    <source>
        <strain evidence="2">Arlian Lab</strain>
        <tissue evidence="2">Whole body</tissue>
    </source>
</reference>
<keyword evidence="2" id="KW-0675">Receptor</keyword>
<dbReference type="EMBL" id="MUJZ01054637">
    <property type="protein sequence ID" value="OTF72785.1"/>
    <property type="molecule type" value="Genomic_DNA"/>
</dbReference>